<dbReference type="AlphaFoldDB" id="A0A915NT51"/>
<dbReference type="WBParaSite" id="scf7180000421521.g7120">
    <property type="protein sequence ID" value="scf7180000421521.g7120"/>
    <property type="gene ID" value="scf7180000421521.g7120"/>
</dbReference>
<dbReference type="InterPro" id="IPR055119">
    <property type="entry name" value="Mig18_Fn1"/>
</dbReference>
<feature type="domain" description="Abnormal cell migration protein 18-like fibronectin type I" evidence="2">
    <location>
        <begin position="53"/>
        <end position="114"/>
    </location>
</feature>
<dbReference type="InterPro" id="IPR036412">
    <property type="entry name" value="HAD-like_sf"/>
</dbReference>
<evidence type="ECO:0000313" key="4">
    <source>
        <dbReference type="WBParaSite" id="scf7180000421521.g7120"/>
    </source>
</evidence>
<evidence type="ECO:0000256" key="1">
    <source>
        <dbReference type="SAM" id="SignalP"/>
    </source>
</evidence>
<feature type="signal peptide" evidence="1">
    <location>
        <begin position="1"/>
        <end position="19"/>
    </location>
</feature>
<dbReference type="FunFam" id="3.40.50.1000:FF:000078">
    <property type="entry name" value="Bifunctional polynucleotide phosphatase/kinase"/>
    <property type="match status" value="1"/>
</dbReference>
<feature type="domain" description="Abnormal cell migration protein 18-like fibronectin type I" evidence="2">
    <location>
        <begin position="251"/>
        <end position="313"/>
    </location>
</feature>
<evidence type="ECO:0000313" key="3">
    <source>
        <dbReference type="Proteomes" id="UP000887560"/>
    </source>
</evidence>
<dbReference type="InterPro" id="IPR006549">
    <property type="entry name" value="HAD-SF_hydro_IIIA"/>
</dbReference>
<sequence length="775" mass="88103">MSLLQIILFILLFLNICFAAIFKNHGSNNVEFLRKETPNQQRKSGDHLSSFNTCTDTSGIKRNNGEEWIASDYFVMLCHKISNESSWPIMRIEVVACLREDKKTRISIGSQVEEYPGKFLVCRRDNPNDLTGIVHREWRYVPLPKSLEEANTCFDNEGKRRQNGEEWIVGTYFVMLCHQVLSNQSSWLIMQVEIIACLREDLKTRIPVGSEVEETPGRFLVCRRADSDPTGIVWREWRIGEAKKPVETDKTCLDKEGKRRQNGEEWIVSDYFVLTCHQVLNSNSLPTMQVEVIACLRDDKITRIPVGSEVEESPGKFLVCRKVDPNDPAIMVRREWRIVVNPQPANVVKTCLDNEGKTRKDGEEWIVGDYFVFLCHQIPSNPVPIMIAQVVACLREDHQSRIAVGSEVEESPGMILSCKRADPNDPNGIVRREWHVAQSRNSTTSSVNTNISDSNNEMKNWCFDKKIDTQLDHQNFVFLCSSPDAIPKLVACLPPQLNGGKINSNENIQLGSFKISCNQMNDGTMTSNLKFILMSKRKITDDTELQKAEEESSSQPSAKIAPIFLNAAAQKIHGTWRVLTDQLMIYTPQGILHRSKIAGFDMDGTLIKTKSGRVFPLNNDDWQFWSRGTIGKLRRCHEDGFKLCIFTNQMGIQKKHVDAAGFKIKIQNICTAIGVPIQVFVSIGTTNFRKPYTGMWDKLVESENGSIGIEKSESFYVGDAAGRTKNNNRPKPDHSCVDRLFAMNLGLKFYTPEQFFFPNSSQIEEDFLLPKFNMT</sequence>
<dbReference type="Gene3D" id="3.40.50.1000">
    <property type="entry name" value="HAD superfamily/HAD-like"/>
    <property type="match status" value="1"/>
</dbReference>
<organism evidence="3 4">
    <name type="scientific">Meloidogyne floridensis</name>
    <dbReference type="NCBI Taxonomy" id="298350"/>
    <lineage>
        <taxon>Eukaryota</taxon>
        <taxon>Metazoa</taxon>
        <taxon>Ecdysozoa</taxon>
        <taxon>Nematoda</taxon>
        <taxon>Chromadorea</taxon>
        <taxon>Rhabditida</taxon>
        <taxon>Tylenchina</taxon>
        <taxon>Tylenchomorpha</taxon>
        <taxon>Tylenchoidea</taxon>
        <taxon>Meloidogynidae</taxon>
        <taxon>Meloidogyninae</taxon>
        <taxon>Meloidogyne</taxon>
    </lineage>
</organism>
<keyword evidence="3" id="KW-1185">Reference proteome</keyword>
<proteinExistence type="predicted"/>
<dbReference type="InterPro" id="IPR006551">
    <property type="entry name" value="Polynucleotide_phosphatase"/>
</dbReference>
<reference evidence="4" key="1">
    <citation type="submission" date="2022-11" db="UniProtKB">
        <authorList>
            <consortium name="WormBaseParasite"/>
        </authorList>
    </citation>
    <scope>IDENTIFICATION</scope>
</reference>
<dbReference type="InterPro" id="IPR013954">
    <property type="entry name" value="PNK3P"/>
</dbReference>
<dbReference type="PANTHER" id="PTHR12083:SF9">
    <property type="entry name" value="BIFUNCTIONAL POLYNUCLEOTIDE PHOSPHATASE_KINASE"/>
    <property type="match status" value="1"/>
</dbReference>
<feature type="chain" id="PRO_5036676083" description="Abnormal cell migration protein 18-like fibronectin type I domain-containing protein" evidence="1">
    <location>
        <begin position="20"/>
        <end position="775"/>
    </location>
</feature>
<dbReference type="NCBIfam" id="TIGR01664">
    <property type="entry name" value="DNA-3'-Pase"/>
    <property type="match status" value="1"/>
</dbReference>
<dbReference type="GO" id="GO:0006281">
    <property type="term" value="P:DNA repair"/>
    <property type="evidence" value="ECO:0007669"/>
    <property type="project" value="TreeGrafter"/>
</dbReference>
<dbReference type="CDD" id="cd01625">
    <property type="entry name" value="HAD_PNP"/>
    <property type="match status" value="1"/>
</dbReference>
<accession>A0A915NT51</accession>
<name>A0A915NT51_9BILA</name>
<evidence type="ECO:0000259" key="2">
    <source>
        <dbReference type="Pfam" id="PF23003"/>
    </source>
</evidence>
<dbReference type="GO" id="GO:0003690">
    <property type="term" value="F:double-stranded DNA binding"/>
    <property type="evidence" value="ECO:0007669"/>
    <property type="project" value="TreeGrafter"/>
</dbReference>
<protein>
    <recommendedName>
        <fullName evidence="2">Abnormal cell migration protein 18-like fibronectin type I domain-containing protein</fullName>
    </recommendedName>
</protein>
<dbReference type="GO" id="GO:0046403">
    <property type="term" value="F:polynucleotide 3'-phosphatase activity"/>
    <property type="evidence" value="ECO:0007669"/>
    <property type="project" value="TreeGrafter"/>
</dbReference>
<dbReference type="SUPFAM" id="SSF56784">
    <property type="entry name" value="HAD-like"/>
    <property type="match status" value="1"/>
</dbReference>
<dbReference type="NCBIfam" id="TIGR01662">
    <property type="entry name" value="HAD-SF-IIIA"/>
    <property type="match status" value="1"/>
</dbReference>
<dbReference type="Pfam" id="PF23003">
    <property type="entry name" value="Fn1_2"/>
    <property type="match status" value="4"/>
</dbReference>
<dbReference type="GO" id="GO:0046404">
    <property type="term" value="F:ATP-dependent polydeoxyribonucleotide 5'-hydroxyl-kinase activity"/>
    <property type="evidence" value="ECO:0007669"/>
    <property type="project" value="TreeGrafter"/>
</dbReference>
<dbReference type="Proteomes" id="UP000887560">
    <property type="component" value="Unplaced"/>
</dbReference>
<dbReference type="PANTHER" id="PTHR12083">
    <property type="entry name" value="BIFUNCTIONAL POLYNUCLEOTIDE PHOSPHATASE/KINASE"/>
    <property type="match status" value="1"/>
</dbReference>
<dbReference type="InterPro" id="IPR023214">
    <property type="entry name" value="HAD_sf"/>
</dbReference>
<keyword evidence="1" id="KW-0732">Signal</keyword>
<feature type="domain" description="Abnormal cell migration protein 18-like fibronectin type I" evidence="2">
    <location>
        <begin position="152"/>
        <end position="215"/>
    </location>
</feature>
<dbReference type="Pfam" id="PF08645">
    <property type="entry name" value="PNK3P"/>
    <property type="match status" value="1"/>
</dbReference>
<feature type="domain" description="Abnormal cell migration protein 18-like fibronectin type I" evidence="2">
    <location>
        <begin position="350"/>
        <end position="419"/>
    </location>
</feature>